<dbReference type="SUPFAM" id="SSF50156">
    <property type="entry name" value="PDZ domain-like"/>
    <property type="match status" value="1"/>
</dbReference>
<dbReference type="GO" id="GO:0005737">
    <property type="term" value="C:cytoplasm"/>
    <property type="evidence" value="ECO:0007669"/>
    <property type="project" value="TreeGrafter"/>
</dbReference>
<keyword evidence="1" id="KW-0143">Chaperone</keyword>
<sequence length="213" mass="23482">MATLEEVKKLIAQRDDVDKQIAEQEQVLKDNGVDMKTPLVDGEGFPLANVDVYSIRHARQTLICARNDRQKLTDQIEAMMLELHANARQNAPLTRPSDEEEQPVHRTSNRPFARVDKVLPLSPAQHSGLKDGDHIVQFGSLHAANFADMAQFTNVVQNSIGVWLVEEDSRDGASRWTCAKGGADTSAVVRQGRARLLSPSADFLSSGLEIDSV</sequence>
<dbReference type="InterPro" id="IPR040815">
    <property type="entry name" value="Nas2_N"/>
</dbReference>
<dbReference type="Pfam" id="PF18265">
    <property type="entry name" value="Nas2_N"/>
    <property type="match status" value="1"/>
</dbReference>
<dbReference type="GO" id="GO:0000502">
    <property type="term" value="C:proteasome complex"/>
    <property type="evidence" value="ECO:0007669"/>
    <property type="project" value="UniProtKB-KW"/>
</dbReference>
<dbReference type="EMBL" id="JI170700">
    <property type="protein sequence ID" value="ADY44720.1"/>
    <property type="molecule type" value="mRNA"/>
</dbReference>
<accession>F1L3L6</accession>
<protein>
    <submittedName>
        <fullName evidence="5">26S proteasome non-ATPase regulatory subunit 9</fullName>
    </submittedName>
</protein>
<dbReference type="InterPro" id="IPR035269">
    <property type="entry name" value="PSMD9"/>
</dbReference>
<dbReference type="PANTHER" id="PTHR12651">
    <property type="entry name" value="26S PROTEASOME NON-ATPASE REGULATORY SUBUNIT 9"/>
    <property type="match status" value="1"/>
</dbReference>
<dbReference type="AlphaFoldDB" id="F1L3L6"/>
<name>F1L3L6_ASCSU</name>
<evidence type="ECO:0000256" key="1">
    <source>
        <dbReference type="ARBA" id="ARBA00023186"/>
    </source>
</evidence>
<feature type="domain" description="Nas2 N-terminal" evidence="4">
    <location>
        <begin position="8"/>
        <end position="85"/>
    </location>
</feature>
<dbReference type="PANTHER" id="PTHR12651:SF1">
    <property type="entry name" value="26S PROTEASOME NON-ATPASE REGULATORY SUBUNIT 9"/>
    <property type="match status" value="1"/>
</dbReference>
<dbReference type="GO" id="GO:0005634">
    <property type="term" value="C:nucleus"/>
    <property type="evidence" value="ECO:0007669"/>
    <property type="project" value="TreeGrafter"/>
</dbReference>
<keyword evidence="2" id="KW-0175">Coiled coil</keyword>
<dbReference type="Gene3D" id="6.10.140.1710">
    <property type="match status" value="1"/>
</dbReference>
<evidence type="ECO:0000259" key="4">
    <source>
        <dbReference type="Pfam" id="PF18265"/>
    </source>
</evidence>
<dbReference type="InterPro" id="IPR036034">
    <property type="entry name" value="PDZ_sf"/>
</dbReference>
<reference evidence="5" key="1">
    <citation type="journal article" date="2011" name="Genome Res.">
        <title>Deep small RNA sequencing from the nematode Ascaris reveals conservation, functional diversification, and novel developmental profiles.</title>
        <authorList>
            <person name="Wang J."/>
            <person name="Czech B."/>
            <person name="Crunk A."/>
            <person name="Wallace A."/>
            <person name="Mitreva M."/>
            <person name="Hannon G.J."/>
            <person name="Davis R.E."/>
        </authorList>
    </citation>
    <scope>NUCLEOTIDE SEQUENCE</scope>
</reference>
<keyword evidence="5" id="KW-0647">Proteasome</keyword>
<evidence type="ECO:0000256" key="2">
    <source>
        <dbReference type="SAM" id="Coils"/>
    </source>
</evidence>
<evidence type="ECO:0000313" key="5">
    <source>
        <dbReference type="EMBL" id="ADY44720.1"/>
    </source>
</evidence>
<feature type="coiled-coil region" evidence="2">
    <location>
        <begin position="55"/>
        <end position="82"/>
    </location>
</feature>
<evidence type="ECO:0000256" key="3">
    <source>
        <dbReference type="SAM" id="MobiDB-lite"/>
    </source>
</evidence>
<dbReference type="GO" id="GO:0070682">
    <property type="term" value="P:proteasome regulatory particle assembly"/>
    <property type="evidence" value="ECO:0007669"/>
    <property type="project" value="InterPro"/>
</dbReference>
<proteinExistence type="evidence at transcript level"/>
<feature type="region of interest" description="Disordered" evidence="3">
    <location>
        <begin position="88"/>
        <end position="113"/>
    </location>
</feature>
<dbReference type="Gene3D" id="2.30.42.10">
    <property type="match status" value="1"/>
</dbReference>
<organism evidence="5">
    <name type="scientific">Ascaris suum</name>
    <name type="common">Pig roundworm</name>
    <name type="synonym">Ascaris lumbricoides</name>
    <dbReference type="NCBI Taxonomy" id="6253"/>
    <lineage>
        <taxon>Eukaryota</taxon>
        <taxon>Metazoa</taxon>
        <taxon>Ecdysozoa</taxon>
        <taxon>Nematoda</taxon>
        <taxon>Chromadorea</taxon>
        <taxon>Rhabditida</taxon>
        <taxon>Spirurina</taxon>
        <taxon>Ascaridomorpha</taxon>
        <taxon>Ascaridoidea</taxon>
        <taxon>Ascarididae</taxon>
        <taxon>Ascaris</taxon>
    </lineage>
</organism>